<evidence type="ECO:0000256" key="1">
    <source>
        <dbReference type="SAM" id="Phobius"/>
    </source>
</evidence>
<accession>A0A6J6GRM6</accession>
<protein>
    <submittedName>
        <fullName evidence="2">Unannotated protein</fullName>
    </submittedName>
</protein>
<feature type="transmembrane region" description="Helical" evidence="1">
    <location>
        <begin position="279"/>
        <end position="297"/>
    </location>
</feature>
<feature type="transmembrane region" description="Helical" evidence="1">
    <location>
        <begin position="246"/>
        <end position="267"/>
    </location>
</feature>
<keyword evidence="1" id="KW-0812">Transmembrane</keyword>
<dbReference type="AlphaFoldDB" id="A0A6J6GRM6"/>
<feature type="transmembrane region" description="Helical" evidence="1">
    <location>
        <begin position="184"/>
        <end position="207"/>
    </location>
</feature>
<evidence type="ECO:0000313" key="2">
    <source>
        <dbReference type="EMBL" id="CAB4603927.1"/>
    </source>
</evidence>
<organism evidence="2">
    <name type="scientific">freshwater metagenome</name>
    <dbReference type="NCBI Taxonomy" id="449393"/>
    <lineage>
        <taxon>unclassified sequences</taxon>
        <taxon>metagenomes</taxon>
        <taxon>ecological metagenomes</taxon>
    </lineage>
</organism>
<keyword evidence="1" id="KW-0472">Membrane</keyword>
<feature type="transmembrane region" description="Helical" evidence="1">
    <location>
        <begin position="213"/>
        <end position="234"/>
    </location>
</feature>
<proteinExistence type="predicted"/>
<gene>
    <name evidence="2" type="ORF">UFOPK1808_00965</name>
</gene>
<keyword evidence="1" id="KW-1133">Transmembrane helix</keyword>
<feature type="transmembrane region" description="Helical" evidence="1">
    <location>
        <begin position="161"/>
        <end position="179"/>
    </location>
</feature>
<sequence>MHAGSGDAVQPRDTESVITGIAPALPAGVQIDIVGSDTFVRVRSQGHDVQIPGYQDEPYLHIRTTGEVLINDASPTSLLNSDRYGNVDMSNYVESKTPQWRTLATDGMVLWHDHRVHWMSPKPPAVIDAKGTVLDWQVPLVVDNTKTLVSGTLFLRSQATVLWWLVGLLVVLLGVFLSLAKRQLFVFATAAIAFIATVIGVVQWMGLPTGARITPLLLMFSAGAFVIAVIAALLSRNVSRPQHIAVSLHAGAGATMAVCAWLLASVVRAAYVPGVEPAWLVRAIIPAMMGMGCVAMVDGVTRIVRNTTD</sequence>
<reference evidence="2" key="1">
    <citation type="submission" date="2020-05" db="EMBL/GenBank/DDBJ databases">
        <authorList>
            <person name="Chiriac C."/>
            <person name="Salcher M."/>
            <person name="Ghai R."/>
            <person name="Kavagutti S V."/>
        </authorList>
    </citation>
    <scope>NUCLEOTIDE SEQUENCE</scope>
</reference>
<name>A0A6J6GRM6_9ZZZZ</name>
<dbReference type="EMBL" id="CAEZUL010000110">
    <property type="protein sequence ID" value="CAB4603927.1"/>
    <property type="molecule type" value="Genomic_DNA"/>
</dbReference>